<dbReference type="EMBL" id="CM011688">
    <property type="protein sequence ID" value="TMS09468.1"/>
    <property type="molecule type" value="Genomic_DNA"/>
</dbReference>
<sequence>MSVHFTSTLMSLIRTALDIKIARGGEDRIALDSELQKEISIIWPYLPQKTLDLLVPINKDTDMTVGKIYASMMIMDYFKQNKAKKLRQQLEAQKSNLMFKRLDASTLPEDILSNTQTLPMMAHSAGSALTRGGFVALSPISPQELFLQPISSDVDAGQQQNPTEVASGSMKRSVSTIADQRVNGLWQEEKSPERVYRPRHKSYKAAVSRSEHWQQGDRERGRSKERCHLLSPDASRCNSEERSLQPSRSSSAERAHPQDKQGNSSDSPVPSTSESSTPSGRRPLSQTPTRSHPHISYSPLVCRTHPSVGEDEDDQGSPETIRRGKPSTWMTEEGGCRPKGERGMPTPVPTSALSL</sequence>
<organism evidence="1 2">
    <name type="scientific">Larimichthys crocea</name>
    <name type="common">Large yellow croaker</name>
    <name type="synonym">Pseudosciaena crocea</name>
    <dbReference type="NCBI Taxonomy" id="215358"/>
    <lineage>
        <taxon>Eukaryota</taxon>
        <taxon>Metazoa</taxon>
        <taxon>Chordata</taxon>
        <taxon>Craniata</taxon>
        <taxon>Vertebrata</taxon>
        <taxon>Euteleostomi</taxon>
        <taxon>Actinopterygii</taxon>
        <taxon>Neopterygii</taxon>
        <taxon>Teleostei</taxon>
        <taxon>Neoteleostei</taxon>
        <taxon>Acanthomorphata</taxon>
        <taxon>Eupercaria</taxon>
        <taxon>Sciaenidae</taxon>
        <taxon>Larimichthys</taxon>
    </lineage>
</organism>
<gene>
    <name evidence="1" type="ORF">E3U43_002127</name>
</gene>
<protein>
    <submittedName>
        <fullName evidence="1">Uncharacterized protein</fullName>
    </submittedName>
</protein>
<evidence type="ECO:0000313" key="2">
    <source>
        <dbReference type="Proteomes" id="UP000793456"/>
    </source>
</evidence>
<evidence type="ECO:0000313" key="1">
    <source>
        <dbReference type="EMBL" id="TMS09468.1"/>
    </source>
</evidence>
<keyword evidence="2" id="KW-1185">Reference proteome</keyword>
<proteinExistence type="predicted"/>
<accession>A0ACD3QQM4</accession>
<name>A0ACD3QQM4_LARCR</name>
<reference evidence="1" key="1">
    <citation type="submission" date="2018-11" db="EMBL/GenBank/DDBJ databases">
        <title>The sequence and de novo assembly of Larimichthys crocea genome using PacBio and Hi-C technologies.</title>
        <authorList>
            <person name="Xu P."/>
            <person name="Chen B."/>
            <person name="Zhou Z."/>
            <person name="Ke Q."/>
            <person name="Wu Y."/>
            <person name="Bai H."/>
            <person name="Pu F."/>
        </authorList>
    </citation>
    <scope>NUCLEOTIDE SEQUENCE</scope>
    <source>
        <tissue evidence="1">Muscle</tissue>
    </source>
</reference>
<dbReference type="Proteomes" id="UP000793456">
    <property type="component" value="Chromosome XV"/>
</dbReference>
<comment type="caution">
    <text evidence="1">The sequence shown here is derived from an EMBL/GenBank/DDBJ whole genome shotgun (WGS) entry which is preliminary data.</text>
</comment>